<dbReference type="AlphaFoldDB" id="A0A1F7X1R3"/>
<comment type="caution">
    <text evidence="1">The sequence shown here is derived from an EMBL/GenBank/DDBJ whole genome shotgun (WGS) entry which is preliminary data.</text>
</comment>
<dbReference type="EMBL" id="MGFQ01000051">
    <property type="protein sequence ID" value="OGM08318.1"/>
    <property type="molecule type" value="Genomic_DNA"/>
</dbReference>
<evidence type="ECO:0000313" key="2">
    <source>
        <dbReference type="Proteomes" id="UP000176939"/>
    </source>
</evidence>
<sequence length="169" mass="19428">MEREISIDKRQKKQVDKLISGYKKETHKVAKDAGIQERLHLSPGQMTIFNTGFSYYILSKESMEAPALSRRPDMRALARIYFLGNIAKEVMNINEINNFAIKELKEELSRLTKLPPSEEWPNPTSILKAANYLSSIYIDCKECPDMNFNNELSVKSDFINNKLLGRQPS</sequence>
<reference evidence="1 2" key="1">
    <citation type="journal article" date="2016" name="Nat. Commun.">
        <title>Thousands of microbial genomes shed light on interconnected biogeochemical processes in an aquifer system.</title>
        <authorList>
            <person name="Anantharaman K."/>
            <person name="Brown C.T."/>
            <person name="Hug L.A."/>
            <person name="Sharon I."/>
            <person name="Castelle C.J."/>
            <person name="Probst A.J."/>
            <person name="Thomas B.C."/>
            <person name="Singh A."/>
            <person name="Wilkins M.J."/>
            <person name="Karaoz U."/>
            <person name="Brodie E.L."/>
            <person name="Williams K.H."/>
            <person name="Hubbard S.S."/>
            <person name="Banfield J.F."/>
        </authorList>
    </citation>
    <scope>NUCLEOTIDE SEQUENCE [LARGE SCALE GENOMIC DNA]</scope>
</reference>
<accession>A0A1F7X1R3</accession>
<dbReference type="Proteomes" id="UP000176939">
    <property type="component" value="Unassembled WGS sequence"/>
</dbReference>
<gene>
    <name evidence="1" type="ORF">A2Z67_01455</name>
</gene>
<protein>
    <submittedName>
        <fullName evidence="1">Uncharacterized protein</fullName>
    </submittedName>
</protein>
<name>A0A1F7X1R3_9BACT</name>
<proteinExistence type="predicted"/>
<organism evidence="1 2">
    <name type="scientific">Candidatus Woesebacteria bacterium RBG_13_36_22</name>
    <dbReference type="NCBI Taxonomy" id="1802478"/>
    <lineage>
        <taxon>Bacteria</taxon>
        <taxon>Candidatus Woeseibacteriota</taxon>
    </lineage>
</organism>
<evidence type="ECO:0000313" key="1">
    <source>
        <dbReference type="EMBL" id="OGM08318.1"/>
    </source>
</evidence>